<evidence type="ECO:0000313" key="1">
    <source>
        <dbReference type="EMBL" id="KAH3832227.1"/>
    </source>
</evidence>
<comment type="caution">
    <text evidence="1">The sequence shown here is derived from an EMBL/GenBank/DDBJ whole genome shotgun (WGS) entry which is preliminary data.</text>
</comment>
<dbReference type="EMBL" id="JAIWYP010000004">
    <property type="protein sequence ID" value="KAH3832227.1"/>
    <property type="molecule type" value="Genomic_DNA"/>
</dbReference>
<reference evidence="1" key="1">
    <citation type="journal article" date="2019" name="bioRxiv">
        <title>The Genome of the Zebra Mussel, Dreissena polymorpha: A Resource for Invasive Species Research.</title>
        <authorList>
            <person name="McCartney M.A."/>
            <person name="Auch B."/>
            <person name="Kono T."/>
            <person name="Mallez S."/>
            <person name="Zhang Y."/>
            <person name="Obille A."/>
            <person name="Becker A."/>
            <person name="Abrahante J.E."/>
            <person name="Garbe J."/>
            <person name="Badalamenti J.P."/>
            <person name="Herman A."/>
            <person name="Mangelson H."/>
            <person name="Liachko I."/>
            <person name="Sullivan S."/>
            <person name="Sone E.D."/>
            <person name="Koren S."/>
            <person name="Silverstein K.A.T."/>
            <person name="Beckman K.B."/>
            <person name="Gohl D.M."/>
        </authorList>
    </citation>
    <scope>NUCLEOTIDE SEQUENCE</scope>
    <source>
        <strain evidence="1">Duluth1</strain>
        <tissue evidence="1">Whole animal</tissue>
    </source>
</reference>
<evidence type="ECO:0000313" key="2">
    <source>
        <dbReference type="Proteomes" id="UP000828390"/>
    </source>
</evidence>
<reference evidence="1" key="2">
    <citation type="submission" date="2020-11" db="EMBL/GenBank/DDBJ databases">
        <authorList>
            <person name="McCartney M.A."/>
            <person name="Auch B."/>
            <person name="Kono T."/>
            <person name="Mallez S."/>
            <person name="Becker A."/>
            <person name="Gohl D.M."/>
            <person name="Silverstein K.A.T."/>
            <person name="Koren S."/>
            <person name="Bechman K.B."/>
            <person name="Herman A."/>
            <person name="Abrahante J.E."/>
            <person name="Garbe J."/>
        </authorList>
    </citation>
    <scope>NUCLEOTIDE SEQUENCE</scope>
    <source>
        <strain evidence="1">Duluth1</strain>
        <tissue evidence="1">Whole animal</tissue>
    </source>
</reference>
<organism evidence="1 2">
    <name type="scientific">Dreissena polymorpha</name>
    <name type="common">Zebra mussel</name>
    <name type="synonym">Mytilus polymorpha</name>
    <dbReference type="NCBI Taxonomy" id="45954"/>
    <lineage>
        <taxon>Eukaryota</taxon>
        <taxon>Metazoa</taxon>
        <taxon>Spiralia</taxon>
        <taxon>Lophotrochozoa</taxon>
        <taxon>Mollusca</taxon>
        <taxon>Bivalvia</taxon>
        <taxon>Autobranchia</taxon>
        <taxon>Heteroconchia</taxon>
        <taxon>Euheterodonta</taxon>
        <taxon>Imparidentia</taxon>
        <taxon>Neoheterodontei</taxon>
        <taxon>Myida</taxon>
        <taxon>Dreissenoidea</taxon>
        <taxon>Dreissenidae</taxon>
        <taxon>Dreissena</taxon>
    </lineage>
</organism>
<name>A0A9D4K3B4_DREPO</name>
<protein>
    <submittedName>
        <fullName evidence="1">Uncharacterized protein</fullName>
    </submittedName>
</protein>
<accession>A0A9D4K3B4</accession>
<dbReference type="AlphaFoldDB" id="A0A9D4K3B4"/>
<gene>
    <name evidence="1" type="ORF">DPMN_105508</name>
</gene>
<dbReference type="Proteomes" id="UP000828390">
    <property type="component" value="Unassembled WGS sequence"/>
</dbReference>
<keyword evidence="2" id="KW-1185">Reference proteome</keyword>
<proteinExistence type="predicted"/>
<sequence>MYEIVICINNIPYDDNIDKNDADCNNHHSGIVLEQLLLLLMMKRKKITVSSFLMSPNGRSVKGMMIDADE</sequence>